<protein>
    <submittedName>
        <fullName evidence="5">Trypsin</fullName>
    </submittedName>
</protein>
<dbReference type="EMBL" id="FOEF01000036">
    <property type="protein sequence ID" value="SEP54076.1"/>
    <property type="molecule type" value="Genomic_DNA"/>
</dbReference>
<dbReference type="InterPro" id="IPR018114">
    <property type="entry name" value="TRYPSIN_HIS"/>
</dbReference>
<feature type="chain" id="PRO_5011766465" evidence="3">
    <location>
        <begin position="30"/>
        <end position="301"/>
    </location>
</feature>
<proteinExistence type="inferred from homology"/>
<organism evidence="5 6">
    <name type="scientific">Amycolatopsis saalfeldensis</name>
    <dbReference type="NCBI Taxonomy" id="394193"/>
    <lineage>
        <taxon>Bacteria</taxon>
        <taxon>Bacillati</taxon>
        <taxon>Actinomycetota</taxon>
        <taxon>Actinomycetes</taxon>
        <taxon>Pseudonocardiales</taxon>
        <taxon>Pseudonocardiaceae</taxon>
        <taxon>Amycolatopsis</taxon>
    </lineage>
</organism>
<comment type="similarity">
    <text evidence="1">Belongs to the peptidase S1 family.</text>
</comment>
<reference evidence="5 6" key="1">
    <citation type="submission" date="2016-10" db="EMBL/GenBank/DDBJ databases">
        <authorList>
            <person name="de Groot N.N."/>
        </authorList>
    </citation>
    <scope>NUCLEOTIDE SEQUENCE [LARGE SCALE GENOMIC DNA]</scope>
    <source>
        <strain evidence="5 6">DSM 44993</strain>
    </source>
</reference>
<dbReference type="PROSITE" id="PS00134">
    <property type="entry name" value="TRYPSIN_HIS"/>
    <property type="match status" value="1"/>
</dbReference>
<dbReference type="RefSeq" id="WP_245787797.1">
    <property type="nucleotide sequence ID" value="NZ_FOEF01000036.1"/>
</dbReference>
<sequence length="301" mass="31234">MNRKILSSAAAVTVSIAAALTAPAGTAVADTPPTVAPRIIGGHPAATAPPGITSLQYDAPAYGEKYIDYHTCGAALVFRGWVVTAAHCVTDPPAGAAARSSAIQRFTADAAPIPTADKHFHVRVGSLDRLSGGDTATVTKIVVHPGWNWARGAPKKQVFDIAMLQLDHLLQQPTVQLARDTARRGSTISLYGWGVTEPDSTSTGLPLRLQQLDTRVTAPSRCADIGLSAGEICTDNPSSTDGSCFGDSGGPALATIDGVPQLVGSASRTANEFCGTAPDVYTSSPDFRDWIYHVARTGSAT</sequence>
<dbReference type="InterPro" id="IPR001314">
    <property type="entry name" value="Peptidase_S1A"/>
</dbReference>
<dbReference type="InterPro" id="IPR050430">
    <property type="entry name" value="Peptidase_S1"/>
</dbReference>
<evidence type="ECO:0000259" key="4">
    <source>
        <dbReference type="PROSITE" id="PS50240"/>
    </source>
</evidence>
<dbReference type="AlphaFoldDB" id="A0A1H8YPG9"/>
<dbReference type="SMART" id="SM00020">
    <property type="entry name" value="Tryp_SPc"/>
    <property type="match status" value="1"/>
</dbReference>
<feature type="signal peptide" evidence="3">
    <location>
        <begin position="1"/>
        <end position="29"/>
    </location>
</feature>
<dbReference type="PANTHER" id="PTHR24276:SF98">
    <property type="entry name" value="FI18310P1-RELATED"/>
    <property type="match status" value="1"/>
</dbReference>
<dbReference type="Gene3D" id="2.40.10.10">
    <property type="entry name" value="Trypsin-like serine proteases"/>
    <property type="match status" value="1"/>
</dbReference>
<dbReference type="InterPro" id="IPR009003">
    <property type="entry name" value="Peptidase_S1_PA"/>
</dbReference>
<dbReference type="GO" id="GO:0006508">
    <property type="term" value="P:proteolysis"/>
    <property type="evidence" value="ECO:0007669"/>
    <property type="project" value="InterPro"/>
</dbReference>
<dbReference type="InterPro" id="IPR001254">
    <property type="entry name" value="Trypsin_dom"/>
</dbReference>
<dbReference type="CDD" id="cd00190">
    <property type="entry name" value="Tryp_SPc"/>
    <property type="match status" value="1"/>
</dbReference>
<dbReference type="GO" id="GO:0004252">
    <property type="term" value="F:serine-type endopeptidase activity"/>
    <property type="evidence" value="ECO:0007669"/>
    <property type="project" value="InterPro"/>
</dbReference>
<dbReference type="STRING" id="394193.SAMN04489732_13633"/>
<evidence type="ECO:0000256" key="1">
    <source>
        <dbReference type="ARBA" id="ARBA00007664"/>
    </source>
</evidence>
<evidence type="ECO:0000313" key="5">
    <source>
        <dbReference type="EMBL" id="SEP54076.1"/>
    </source>
</evidence>
<accession>A0A1H8YPG9</accession>
<gene>
    <name evidence="5" type="ORF">SAMN04489732_13633</name>
</gene>
<dbReference type="SUPFAM" id="SSF50494">
    <property type="entry name" value="Trypsin-like serine proteases"/>
    <property type="match status" value="1"/>
</dbReference>
<dbReference type="InterPro" id="IPR043504">
    <property type="entry name" value="Peptidase_S1_PA_chymotrypsin"/>
</dbReference>
<feature type="domain" description="Peptidase S1" evidence="4">
    <location>
        <begin position="39"/>
        <end position="296"/>
    </location>
</feature>
<dbReference type="Proteomes" id="UP000198582">
    <property type="component" value="Unassembled WGS sequence"/>
</dbReference>
<evidence type="ECO:0000313" key="6">
    <source>
        <dbReference type="Proteomes" id="UP000198582"/>
    </source>
</evidence>
<name>A0A1H8YPG9_9PSEU</name>
<dbReference type="PANTHER" id="PTHR24276">
    <property type="entry name" value="POLYSERASE-RELATED"/>
    <property type="match status" value="1"/>
</dbReference>
<evidence type="ECO:0000256" key="2">
    <source>
        <dbReference type="ARBA" id="ARBA00023157"/>
    </source>
</evidence>
<dbReference type="Pfam" id="PF00089">
    <property type="entry name" value="Trypsin"/>
    <property type="match status" value="1"/>
</dbReference>
<evidence type="ECO:0000256" key="3">
    <source>
        <dbReference type="SAM" id="SignalP"/>
    </source>
</evidence>
<keyword evidence="2" id="KW-1015">Disulfide bond</keyword>
<dbReference type="PRINTS" id="PR00722">
    <property type="entry name" value="CHYMOTRYPSIN"/>
</dbReference>
<keyword evidence="6" id="KW-1185">Reference proteome</keyword>
<keyword evidence="3" id="KW-0732">Signal</keyword>
<dbReference type="PROSITE" id="PS50240">
    <property type="entry name" value="TRYPSIN_DOM"/>
    <property type="match status" value="1"/>
</dbReference>